<reference evidence="3 4" key="2">
    <citation type="submission" date="2016-08" db="EMBL/GenBank/DDBJ databases">
        <title>Pervasive Adenine N6-methylation of Active Genes in Fungi.</title>
        <authorList>
            <consortium name="DOE Joint Genome Institute"/>
            <person name="Mondo S.J."/>
            <person name="Dannebaum R.O."/>
            <person name="Kuo R.C."/>
            <person name="Labutti K."/>
            <person name="Haridas S."/>
            <person name="Kuo A."/>
            <person name="Salamov A."/>
            <person name="Ahrendt S.R."/>
            <person name="Lipzen A."/>
            <person name="Sullivan W."/>
            <person name="Andreopoulos W.B."/>
            <person name="Clum A."/>
            <person name="Lindquist E."/>
            <person name="Daum C."/>
            <person name="Ramamoorthy G.K."/>
            <person name="Gryganskyi A."/>
            <person name="Culley D."/>
            <person name="Magnuson J.K."/>
            <person name="James T.Y."/>
            <person name="O'Malley M.A."/>
            <person name="Stajich J.E."/>
            <person name="Spatafora J.W."/>
            <person name="Visel A."/>
            <person name="Grigoriev I.V."/>
        </authorList>
    </citation>
    <scope>NUCLEOTIDE SEQUENCE [LARGE SCALE GENOMIC DNA]</scope>
    <source>
        <strain evidence="3 4">S4</strain>
    </source>
</reference>
<keyword evidence="2" id="KW-1133">Transmembrane helix</keyword>
<gene>
    <name evidence="3" type="ORF">BCR32DRAFT_291158</name>
</gene>
<keyword evidence="4" id="KW-1185">Reference proteome</keyword>
<keyword evidence="2" id="KW-0812">Transmembrane</keyword>
<protein>
    <submittedName>
        <fullName evidence="3">Uncharacterized protein</fullName>
    </submittedName>
</protein>
<keyword evidence="1" id="KW-0175">Coiled coil</keyword>
<evidence type="ECO:0000256" key="2">
    <source>
        <dbReference type="SAM" id="Phobius"/>
    </source>
</evidence>
<sequence>MDPGYLDFSHIKHNEISPIHTSEDAKNFLMEKIEFIILIFSNTCYMFFVIKSITRMISTRDWKFSFLLVAALFAFMNNTSDTIFRIMAPIKFGYNCNKNFKYFFIASATLNWVPISYYQIVRLYSLTYNYYKKAYHRIIIVGSVLLSIIYSLCYFCNLSGFHGSKTRFGGCVVYNTKEYGQWVEVADIADTFYSLLFVILTYESTIRNIKQYKSRHLKIKNMVDENIILFGILEVSKILLYYVINKKKGEPGGDIWWDTLSIIVMACCYRLLNAKPRLNELDKHGNKIRNINKRNKNYLKDLSQLANENKNKINKPEKINIKKLYTKNSKGELNFPSLVKKNNGNNINNPYLINNRLSNQNIQNFNYQNYLNYNNNYDDIFESRSTLSNNNKNIGININNLNNPYNYSGTSSMHSMRSLQPYFRKNY</sequence>
<keyword evidence="2" id="KW-0472">Membrane</keyword>
<evidence type="ECO:0000313" key="3">
    <source>
        <dbReference type="EMBL" id="ORX84700.1"/>
    </source>
</evidence>
<feature type="transmembrane region" description="Helical" evidence="2">
    <location>
        <begin position="223"/>
        <end position="243"/>
    </location>
</feature>
<accession>A0A1Y1XG18</accession>
<evidence type="ECO:0000256" key="1">
    <source>
        <dbReference type="SAM" id="Coils"/>
    </source>
</evidence>
<feature type="transmembrane region" description="Helical" evidence="2">
    <location>
        <begin position="62"/>
        <end position="80"/>
    </location>
</feature>
<feature type="transmembrane region" description="Helical" evidence="2">
    <location>
        <begin position="100"/>
        <end position="118"/>
    </location>
</feature>
<feature type="transmembrane region" description="Helical" evidence="2">
    <location>
        <begin position="181"/>
        <end position="202"/>
    </location>
</feature>
<comment type="caution">
    <text evidence="3">The sequence shown here is derived from an EMBL/GenBank/DDBJ whole genome shotgun (WGS) entry which is preliminary data.</text>
</comment>
<evidence type="ECO:0000313" key="4">
    <source>
        <dbReference type="Proteomes" id="UP000193944"/>
    </source>
</evidence>
<feature type="transmembrane region" description="Helical" evidence="2">
    <location>
        <begin position="33"/>
        <end position="50"/>
    </location>
</feature>
<dbReference type="EMBL" id="MCFG01000047">
    <property type="protein sequence ID" value="ORX84700.1"/>
    <property type="molecule type" value="Genomic_DNA"/>
</dbReference>
<dbReference type="OrthoDB" id="2154481at2759"/>
<feature type="transmembrane region" description="Helical" evidence="2">
    <location>
        <begin position="255"/>
        <end position="272"/>
    </location>
</feature>
<feature type="coiled-coil region" evidence="1">
    <location>
        <begin position="281"/>
        <end position="315"/>
    </location>
</feature>
<organism evidence="3 4">
    <name type="scientific">Anaeromyces robustus</name>
    <dbReference type="NCBI Taxonomy" id="1754192"/>
    <lineage>
        <taxon>Eukaryota</taxon>
        <taxon>Fungi</taxon>
        <taxon>Fungi incertae sedis</taxon>
        <taxon>Chytridiomycota</taxon>
        <taxon>Chytridiomycota incertae sedis</taxon>
        <taxon>Neocallimastigomycetes</taxon>
        <taxon>Neocallimastigales</taxon>
        <taxon>Neocallimastigaceae</taxon>
        <taxon>Anaeromyces</taxon>
    </lineage>
</organism>
<reference evidence="3 4" key="1">
    <citation type="submission" date="2016-08" db="EMBL/GenBank/DDBJ databases">
        <title>A Parts List for Fungal Cellulosomes Revealed by Comparative Genomics.</title>
        <authorList>
            <consortium name="DOE Joint Genome Institute"/>
            <person name="Haitjema C.H."/>
            <person name="Gilmore S.P."/>
            <person name="Henske J.K."/>
            <person name="Solomon K.V."/>
            <person name="De Groot R."/>
            <person name="Kuo A."/>
            <person name="Mondo S.J."/>
            <person name="Salamov A.A."/>
            <person name="Labutti K."/>
            <person name="Zhao Z."/>
            <person name="Chiniquy J."/>
            <person name="Barry K."/>
            <person name="Brewer H.M."/>
            <person name="Purvine S.O."/>
            <person name="Wright A.T."/>
            <person name="Boxma B."/>
            <person name="Van Alen T."/>
            <person name="Hackstein J.H."/>
            <person name="Baker S.E."/>
            <person name="Grigoriev I.V."/>
            <person name="O'Malley M.A."/>
        </authorList>
    </citation>
    <scope>NUCLEOTIDE SEQUENCE [LARGE SCALE GENOMIC DNA]</scope>
    <source>
        <strain evidence="3 4">S4</strain>
    </source>
</reference>
<dbReference type="AlphaFoldDB" id="A0A1Y1XG18"/>
<dbReference type="Proteomes" id="UP000193944">
    <property type="component" value="Unassembled WGS sequence"/>
</dbReference>
<name>A0A1Y1XG18_9FUNG</name>
<feature type="transmembrane region" description="Helical" evidence="2">
    <location>
        <begin position="138"/>
        <end position="161"/>
    </location>
</feature>
<proteinExistence type="predicted"/>